<feature type="domain" description="EamA" evidence="2">
    <location>
        <begin position="146"/>
        <end position="273"/>
    </location>
</feature>
<reference evidence="3 4" key="1">
    <citation type="submission" date="2016-10" db="EMBL/GenBank/DDBJ databases">
        <authorList>
            <person name="de Groot N.N."/>
        </authorList>
    </citation>
    <scope>NUCLEOTIDE SEQUENCE [LARGE SCALE GENOMIC DNA]</scope>
    <source>
        <strain evidence="3 4">A52C2</strain>
    </source>
</reference>
<feature type="transmembrane region" description="Helical" evidence="1">
    <location>
        <begin position="174"/>
        <end position="197"/>
    </location>
</feature>
<dbReference type="RefSeq" id="WP_092499610.1">
    <property type="nucleotide sequence ID" value="NZ_FOFG01000022.1"/>
</dbReference>
<feature type="transmembrane region" description="Helical" evidence="1">
    <location>
        <begin position="95"/>
        <end position="114"/>
    </location>
</feature>
<feature type="transmembrane region" description="Helical" evidence="1">
    <location>
        <begin position="32"/>
        <end position="49"/>
    </location>
</feature>
<feature type="domain" description="EamA" evidence="2">
    <location>
        <begin position="3"/>
        <end position="136"/>
    </location>
</feature>
<dbReference type="EMBL" id="FOFG01000022">
    <property type="protein sequence ID" value="SER50268.1"/>
    <property type="molecule type" value="Genomic_DNA"/>
</dbReference>
<evidence type="ECO:0000313" key="4">
    <source>
        <dbReference type="Proteomes" id="UP000199647"/>
    </source>
</evidence>
<sequence length="295" mass="32378">MLKGIVLAFLSYAAYAMSDASIKFLNGRLDPFEVVFIGTVFGFAAVPFMMKRDDRWADLYRTTRRKLWLLRALVAVTGSVSSVIAFTALPMAEAFALIFLLPLFVTIFSVLFLGEKVGWRRWSAVIAGFVGVLVVLRPGFRELGIGHLAAIVGGLSGAVAIIILRVLGPTEKRVTLYGSGLAGPLVAAAILMIPGFRWPTLELWLPLLSYGLLGALGNILLMVAAQFAPASRIAPPQYSQMIWGVGFGYFLFGDRLDVFMVIGIAIIMGAGLVTFVREEQKTRWWRRTPVMRARS</sequence>
<keyword evidence="1" id="KW-1133">Transmembrane helix</keyword>
<protein>
    <submittedName>
        <fullName evidence="3">S-adenosylmethionine uptake transporter</fullName>
    </submittedName>
</protein>
<evidence type="ECO:0000259" key="2">
    <source>
        <dbReference type="Pfam" id="PF00892"/>
    </source>
</evidence>
<feature type="transmembrane region" description="Helical" evidence="1">
    <location>
        <begin position="236"/>
        <end position="252"/>
    </location>
</feature>
<organism evidence="3 4">
    <name type="scientific">Faunimonas pinastri</name>
    <dbReference type="NCBI Taxonomy" id="1855383"/>
    <lineage>
        <taxon>Bacteria</taxon>
        <taxon>Pseudomonadati</taxon>
        <taxon>Pseudomonadota</taxon>
        <taxon>Alphaproteobacteria</taxon>
        <taxon>Hyphomicrobiales</taxon>
        <taxon>Afifellaceae</taxon>
        <taxon>Faunimonas</taxon>
    </lineage>
</organism>
<dbReference type="SUPFAM" id="SSF103481">
    <property type="entry name" value="Multidrug resistance efflux transporter EmrE"/>
    <property type="match status" value="2"/>
</dbReference>
<feature type="transmembrane region" description="Helical" evidence="1">
    <location>
        <begin position="121"/>
        <end position="140"/>
    </location>
</feature>
<keyword evidence="1" id="KW-0472">Membrane</keyword>
<proteinExistence type="predicted"/>
<dbReference type="InterPro" id="IPR000620">
    <property type="entry name" value="EamA_dom"/>
</dbReference>
<feature type="transmembrane region" description="Helical" evidence="1">
    <location>
        <begin position="146"/>
        <end position="167"/>
    </location>
</feature>
<dbReference type="Proteomes" id="UP000199647">
    <property type="component" value="Unassembled WGS sequence"/>
</dbReference>
<evidence type="ECO:0000313" key="3">
    <source>
        <dbReference type="EMBL" id="SER50268.1"/>
    </source>
</evidence>
<evidence type="ECO:0000256" key="1">
    <source>
        <dbReference type="SAM" id="Phobius"/>
    </source>
</evidence>
<dbReference type="InterPro" id="IPR037185">
    <property type="entry name" value="EmrE-like"/>
</dbReference>
<dbReference type="PANTHER" id="PTHR22911">
    <property type="entry name" value="ACYL-MALONYL CONDENSING ENZYME-RELATED"/>
    <property type="match status" value="1"/>
</dbReference>
<gene>
    <name evidence="3" type="ORF">SAMN05216548_1223</name>
</gene>
<dbReference type="Gene3D" id="1.10.3730.20">
    <property type="match status" value="1"/>
</dbReference>
<dbReference type="GO" id="GO:0016020">
    <property type="term" value="C:membrane"/>
    <property type="evidence" value="ECO:0007669"/>
    <property type="project" value="InterPro"/>
</dbReference>
<feature type="transmembrane region" description="Helical" evidence="1">
    <location>
        <begin position="258"/>
        <end position="276"/>
    </location>
</feature>
<dbReference type="OrthoDB" id="9807937at2"/>
<dbReference type="AlphaFoldDB" id="A0A1H9PQ15"/>
<accession>A0A1H9PQ15</accession>
<feature type="transmembrane region" description="Helical" evidence="1">
    <location>
        <begin position="69"/>
        <end position="89"/>
    </location>
</feature>
<feature type="transmembrane region" description="Helical" evidence="1">
    <location>
        <begin position="203"/>
        <end position="224"/>
    </location>
</feature>
<keyword evidence="4" id="KW-1185">Reference proteome</keyword>
<keyword evidence="1" id="KW-0812">Transmembrane</keyword>
<name>A0A1H9PQ15_9HYPH</name>
<dbReference type="PANTHER" id="PTHR22911:SF135">
    <property type="entry name" value="BLR4310 PROTEIN"/>
    <property type="match status" value="1"/>
</dbReference>
<dbReference type="Pfam" id="PF00892">
    <property type="entry name" value="EamA"/>
    <property type="match status" value="2"/>
</dbReference>